<reference evidence="2 3" key="1">
    <citation type="submission" date="2020-02" db="EMBL/GenBank/DDBJ databases">
        <authorList>
            <person name="Ferguson B K."/>
        </authorList>
    </citation>
    <scope>NUCLEOTIDE SEQUENCE [LARGE SCALE GENOMIC DNA]</scope>
</reference>
<feature type="compositionally biased region" description="Basic and acidic residues" evidence="1">
    <location>
        <begin position="105"/>
        <end position="115"/>
    </location>
</feature>
<evidence type="ECO:0000313" key="2">
    <source>
        <dbReference type="EMBL" id="CAB0044284.1"/>
    </source>
</evidence>
<dbReference type="EMBL" id="CADCXV010001423">
    <property type="protein sequence ID" value="CAB0044284.1"/>
    <property type="molecule type" value="Genomic_DNA"/>
</dbReference>
<feature type="region of interest" description="Disordered" evidence="1">
    <location>
        <begin position="81"/>
        <end position="150"/>
    </location>
</feature>
<name>A0A6H5J2P9_9HYME</name>
<keyword evidence="3" id="KW-1185">Reference proteome</keyword>
<gene>
    <name evidence="2" type="ORF">TBRA_LOCUS15872</name>
</gene>
<evidence type="ECO:0000313" key="3">
    <source>
        <dbReference type="Proteomes" id="UP000479190"/>
    </source>
</evidence>
<feature type="compositionally biased region" description="Low complexity" evidence="1">
    <location>
        <begin position="82"/>
        <end position="94"/>
    </location>
</feature>
<feature type="compositionally biased region" description="Basic residues" evidence="1">
    <location>
        <begin position="135"/>
        <end position="150"/>
    </location>
</feature>
<proteinExistence type="predicted"/>
<sequence length="325" mass="36075">MSEGDCSVARDAAVSSPYVVGDLLAIKAFLKYTLSYGTRLPGACVCCINNIIIRPTAPALFPNLGSLCTWADDKKLAHDARAQAATSSTRAQTALSTGGRPRSRASRERTREDIPPKWTHTTQPSRIRERCNQPSRRKHAQTRRKMKGYRQRAYAQMKGQPLTHVRLDERAPQASARPTASYPASTHEPVGPLIDKRHRRMQVQTRKPNSAAAPTRPLLRLLTFKFNCKAIVHIVLTQDLQSLCIEDLNLTTTVIMVQSQNTLIVVLSMSGFSTPATRAQIATKVTATMCDARSEMPLTRTQSPPLQIHALLEHCTSKVHTYLQD</sequence>
<dbReference type="Proteomes" id="UP000479190">
    <property type="component" value="Unassembled WGS sequence"/>
</dbReference>
<dbReference type="AlphaFoldDB" id="A0A6H5J2P9"/>
<accession>A0A6H5J2P9</accession>
<protein>
    <submittedName>
        <fullName evidence="2">Uncharacterized protein</fullName>
    </submittedName>
</protein>
<organism evidence="2 3">
    <name type="scientific">Trichogramma brassicae</name>
    <dbReference type="NCBI Taxonomy" id="86971"/>
    <lineage>
        <taxon>Eukaryota</taxon>
        <taxon>Metazoa</taxon>
        <taxon>Ecdysozoa</taxon>
        <taxon>Arthropoda</taxon>
        <taxon>Hexapoda</taxon>
        <taxon>Insecta</taxon>
        <taxon>Pterygota</taxon>
        <taxon>Neoptera</taxon>
        <taxon>Endopterygota</taxon>
        <taxon>Hymenoptera</taxon>
        <taxon>Apocrita</taxon>
        <taxon>Proctotrupomorpha</taxon>
        <taxon>Chalcidoidea</taxon>
        <taxon>Trichogrammatidae</taxon>
        <taxon>Trichogramma</taxon>
    </lineage>
</organism>
<evidence type="ECO:0000256" key="1">
    <source>
        <dbReference type="SAM" id="MobiDB-lite"/>
    </source>
</evidence>